<keyword evidence="2" id="KW-0808">Transferase</keyword>
<dbReference type="Pfam" id="PF12937">
    <property type="entry name" value="F-box-like"/>
    <property type="match status" value="1"/>
</dbReference>
<dbReference type="InterPro" id="IPR001810">
    <property type="entry name" value="F-box_dom"/>
</dbReference>
<name>A0A0K6GAS3_9AGAM</name>
<proteinExistence type="predicted"/>
<evidence type="ECO:0000313" key="3">
    <source>
        <dbReference type="Proteomes" id="UP000044841"/>
    </source>
</evidence>
<gene>
    <name evidence="2" type="ORF">RSOLAG22IIIB_11837</name>
</gene>
<dbReference type="Proteomes" id="UP000044841">
    <property type="component" value="Unassembled WGS sequence"/>
</dbReference>
<dbReference type="GO" id="GO:0016779">
    <property type="term" value="F:nucleotidyltransferase activity"/>
    <property type="evidence" value="ECO:0007669"/>
    <property type="project" value="UniProtKB-KW"/>
</dbReference>
<protein>
    <submittedName>
        <fullName evidence="2">Glutamate-ammonia-ligase adenylyltransferase</fullName>
    </submittedName>
</protein>
<evidence type="ECO:0000259" key="1">
    <source>
        <dbReference type="Pfam" id="PF12937"/>
    </source>
</evidence>
<dbReference type="EMBL" id="CYGV01001571">
    <property type="protein sequence ID" value="CUA75571.1"/>
    <property type="molecule type" value="Genomic_DNA"/>
</dbReference>
<dbReference type="GO" id="GO:0016874">
    <property type="term" value="F:ligase activity"/>
    <property type="evidence" value="ECO:0007669"/>
    <property type="project" value="UniProtKB-KW"/>
</dbReference>
<dbReference type="InterPro" id="IPR032675">
    <property type="entry name" value="LRR_dom_sf"/>
</dbReference>
<dbReference type="PANTHER" id="PTHR16134">
    <property type="entry name" value="F-BOX/TPR REPEAT PROTEIN POF3"/>
    <property type="match status" value="1"/>
</dbReference>
<dbReference type="SUPFAM" id="SSF52047">
    <property type="entry name" value="RNI-like"/>
    <property type="match status" value="1"/>
</dbReference>
<sequence>MDTEIELLTKFEKSTAQIKSMLNRTRNPLLVPINSLPDEILARIFYFTVNIESSSFDELVDDNKLPMNSLAISQACARWRRVALGSKNLWTHINLSARGELVPLAQVFATHSGDLSLSVRVVERLESFDVWDRLLLDELFAVVGHRLETIELNFSQSLFPPYEFPALRASLARCTPGQLTQLVLSDRKIYADGELPDKCYESSGHLFIVPQDFKSPRGGHREDYMNRHLRFIQLDISHKNLEEILYHVKILKLDQIYPFWTSKAYHGLTELRLTGPRRLTAVIREQRFADILVASPELRVLHFGLEVRLEKTHAAPVRLVHLEVFLLQSLSSDTQQAVLRLILPGTKRLEISTTYNETTLLELPTPVEEEYSRFFKRSNIVQLHVYSDLLPIHLPRLLALLPNLEVLTLRGVIFQKLNLPANVSIPLCPNLHSIYITNCQLVVDVIRWIACTHNLEKVVIRNSSIVRVKNEASNRRVQDSRDQFVDISPPVQILDVTVYQEIFDIEGWGSDMGDRIAVSAIARSLPDEILSRIFYFTSNIESSSFDELVDDDGLPMNSLAISQVCARWRRVALGSKSLWTHINLCARDELVPLAQVFAARSGDLPLSVRAVERFESFDVWERILLDKLFAAVGHRLETIELNFSQSLFPPNRDFPVLQASLVHCRPGQLTQLVVSDRKIYADAELPDKCYDSSGHWFVIPKDKLGDIAHHEDHMSRYARYIQLDISDKSLEEILYHVKILKLDQIYPYWTSKAYHGLTELRLTGPRRLTAVIREQRLADILAASPELRVLHFGLEVIPEETRPVPVRLAHLEVFLLQSLSSDTQQAVLRLILPGIKRLEMSTRYNKDSLFELPTPVEEEYSRFFKRSNIVQFYLHSDRLLVHLPQLLALLPNLEVLILRGVIFQELNPPANISTPLCPTLRAIYIGTCDVVVNTIRWIVRTHNLEKVVIWNSSIVRVKNEASNRRVQDSKDQFADISPPVQIVDYTVHQEIFEIEGWGVDMDDRMAVSSMADYVVR</sequence>
<dbReference type="SUPFAM" id="SSF52058">
    <property type="entry name" value="L domain-like"/>
    <property type="match status" value="1"/>
</dbReference>
<reference evidence="2 3" key="1">
    <citation type="submission" date="2015-07" db="EMBL/GenBank/DDBJ databases">
        <authorList>
            <person name="Noorani M."/>
        </authorList>
    </citation>
    <scope>NUCLEOTIDE SEQUENCE [LARGE SCALE GENOMIC DNA]</scope>
    <source>
        <strain evidence="2">BBA 69670</strain>
    </source>
</reference>
<dbReference type="PANTHER" id="PTHR16134:SF119">
    <property type="entry name" value="AT02038P-RELATED"/>
    <property type="match status" value="1"/>
</dbReference>
<keyword evidence="3" id="KW-1185">Reference proteome</keyword>
<feature type="domain" description="F-box" evidence="1">
    <location>
        <begin position="524"/>
        <end position="584"/>
    </location>
</feature>
<dbReference type="Gene3D" id="1.20.1280.50">
    <property type="match status" value="2"/>
</dbReference>
<evidence type="ECO:0000313" key="2">
    <source>
        <dbReference type="EMBL" id="CUA75571.1"/>
    </source>
</evidence>
<organism evidence="2 3">
    <name type="scientific">Rhizoctonia solani</name>
    <dbReference type="NCBI Taxonomy" id="456999"/>
    <lineage>
        <taxon>Eukaryota</taxon>
        <taxon>Fungi</taxon>
        <taxon>Dikarya</taxon>
        <taxon>Basidiomycota</taxon>
        <taxon>Agaricomycotina</taxon>
        <taxon>Agaricomycetes</taxon>
        <taxon>Cantharellales</taxon>
        <taxon>Ceratobasidiaceae</taxon>
        <taxon>Rhizoctonia</taxon>
    </lineage>
</organism>
<keyword evidence="2" id="KW-0436">Ligase</keyword>
<dbReference type="AlphaFoldDB" id="A0A0K6GAS3"/>
<accession>A0A0K6GAS3</accession>
<dbReference type="Gene3D" id="3.80.10.10">
    <property type="entry name" value="Ribonuclease Inhibitor"/>
    <property type="match status" value="1"/>
</dbReference>
<keyword evidence="2" id="KW-0548">Nucleotidyltransferase</keyword>